<sequence>MSTLASSDKRPIKAQREQTFQKLSLSPYPRYAPAPEGYPVITQKTLLSKYGHALEEGAKLHNVQVTVQGRIRSKREASKKLFFFDIEQNDHVVQLVASQARYVGEEDFRSLNRALLPGDIVRASGFIGKTNTGETSVFVTCHLELLAPCFHTIPLRSGLTDIQKRFRNRHVDLLVNPHAKHNLMTRAKVLKYIRAYLDSREFTEVETPVLSPNVGGASAKPF</sequence>
<proteinExistence type="predicted"/>
<dbReference type="Proteomes" id="UP001150603">
    <property type="component" value="Unassembled WGS sequence"/>
</dbReference>
<keyword evidence="2" id="KW-1185">Reference proteome</keyword>
<evidence type="ECO:0000313" key="2">
    <source>
        <dbReference type="Proteomes" id="UP001150603"/>
    </source>
</evidence>
<accession>A0ACC1J2L7</accession>
<protein>
    <submittedName>
        <fullName evidence="1">Uncharacterized protein</fullName>
    </submittedName>
</protein>
<name>A0ACC1J2L7_9FUNG</name>
<feature type="non-terminal residue" evidence="1">
    <location>
        <position position="222"/>
    </location>
</feature>
<organism evidence="1 2">
    <name type="scientific">Linderina macrospora</name>
    <dbReference type="NCBI Taxonomy" id="4868"/>
    <lineage>
        <taxon>Eukaryota</taxon>
        <taxon>Fungi</taxon>
        <taxon>Fungi incertae sedis</taxon>
        <taxon>Zoopagomycota</taxon>
        <taxon>Kickxellomycotina</taxon>
        <taxon>Kickxellomycetes</taxon>
        <taxon>Kickxellales</taxon>
        <taxon>Kickxellaceae</taxon>
        <taxon>Linderina</taxon>
    </lineage>
</organism>
<comment type="caution">
    <text evidence="1">The sequence shown here is derived from an EMBL/GenBank/DDBJ whole genome shotgun (WGS) entry which is preliminary data.</text>
</comment>
<evidence type="ECO:0000313" key="1">
    <source>
        <dbReference type="EMBL" id="KAJ1934886.1"/>
    </source>
</evidence>
<dbReference type="EMBL" id="JANBPW010004458">
    <property type="protein sequence ID" value="KAJ1934886.1"/>
    <property type="molecule type" value="Genomic_DNA"/>
</dbReference>
<gene>
    <name evidence="1" type="ORF">FBU59_005550</name>
</gene>
<reference evidence="1" key="1">
    <citation type="submission" date="2022-07" db="EMBL/GenBank/DDBJ databases">
        <title>Phylogenomic reconstructions and comparative analyses of Kickxellomycotina fungi.</title>
        <authorList>
            <person name="Reynolds N.K."/>
            <person name="Stajich J.E."/>
            <person name="Barry K."/>
            <person name="Grigoriev I.V."/>
            <person name="Crous P."/>
            <person name="Smith M.E."/>
        </authorList>
    </citation>
    <scope>NUCLEOTIDE SEQUENCE</scope>
    <source>
        <strain evidence="1">NRRL 5244</strain>
    </source>
</reference>